<gene>
    <name evidence="2" type="ORF">PHYEVI_LOCUS10998</name>
</gene>
<keyword evidence="3" id="KW-1185">Reference proteome</keyword>
<feature type="chain" id="PRO_5040109467" evidence="1">
    <location>
        <begin position="18"/>
        <end position="67"/>
    </location>
</feature>
<evidence type="ECO:0000313" key="2">
    <source>
        <dbReference type="EMBL" id="CAG9864748.1"/>
    </source>
</evidence>
<protein>
    <submittedName>
        <fullName evidence="2">Uncharacterized protein</fullName>
    </submittedName>
</protein>
<feature type="signal peptide" evidence="1">
    <location>
        <begin position="1"/>
        <end position="17"/>
    </location>
</feature>
<dbReference type="Proteomes" id="UP001153712">
    <property type="component" value="Chromosome 8"/>
</dbReference>
<sequence>MKSLMAFVVIMVSIALATSIALPSPVPVPAPKPDPRAQPSGLYAGFPGYYGYSASYWNPWYWPSYWW</sequence>
<evidence type="ECO:0000256" key="1">
    <source>
        <dbReference type="SAM" id="SignalP"/>
    </source>
</evidence>
<reference evidence="2" key="1">
    <citation type="submission" date="2022-01" db="EMBL/GenBank/DDBJ databases">
        <authorList>
            <person name="King R."/>
        </authorList>
    </citation>
    <scope>NUCLEOTIDE SEQUENCE</scope>
</reference>
<organism evidence="2 3">
    <name type="scientific">Phyllotreta striolata</name>
    <name type="common">Striped flea beetle</name>
    <name type="synonym">Crioceris striolata</name>
    <dbReference type="NCBI Taxonomy" id="444603"/>
    <lineage>
        <taxon>Eukaryota</taxon>
        <taxon>Metazoa</taxon>
        <taxon>Ecdysozoa</taxon>
        <taxon>Arthropoda</taxon>
        <taxon>Hexapoda</taxon>
        <taxon>Insecta</taxon>
        <taxon>Pterygota</taxon>
        <taxon>Neoptera</taxon>
        <taxon>Endopterygota</taxon>
        <taxon>Coleoptera</taxon>
        <taxon>Polyphaga</taxon>
        <taxon>Cucujiformia</taxon>
        <taxon>Chrysomeloidea</taxon>
        <taxon>Chrysomelidae</taxon>
        <taxon>Galerucinae</taxon>
        <taxon>Alticini</taxon>
        <taxon>Phyllotreta</taxon>
    </lineage>
</organism>
<dbReference type="AlphaFoldDB" id="A0A9N9U1E8"/>
<dbReference type="EMBL" id="OU900101">
    <property type="protein sequence ID" value="CAG9864748.1"/>
    <property type="molecule type" value="Genomic_DNA"/>
</dbReference>
<proteinExistence type="predicted"/>
<accession>A0A9N9U1E8</accession>
<name>A0A9N9U1E8_PHYSR</name>
<keyword evidence="1" id="KW-0732">Signal</keyword>
<evidence type="ECO:0000313" key="3">
    <source>
        <dbReference type="Proteomes" id="UP001153712"/>
    </source>
</evidence>